<evidence type="ECO:0000256" key="7">
    <source>
        <dbReference type="PIRSR" id="PIRSR005091-2"/>
    </source>
</evidence>
<keyword evidence="4 9" id="KW-1133">Transmembrane helix</keyword>
<dbReference type="KEGG" id="hsk:H4317_08855"/>
<dbReference type="Gene3D" id="3.40.720.10">
    <property type="entry name" value="Alkaline Phosphatase, subunit A"/>
    <property type="match status" value="1"/>
</dbReference>
<evidence type="ECO:0000256" key="2">
    <source>
        <dbReference type="ARBA" id="ARBA00022475"/>
    </source>
</evidence>
<dbReference type="InterPro" id="IPR050448">
    <property type="entry name" value="OpgB/LTA_synthase_biosynth"/>
</dbReference>
<evidence type="ECO:0000256" key="3">
    <source>
        <dbReference type="ARBA" id="ARBA00022692"/>
    </source>
</evidence>
<evidence type="ECO:0000259" key="10">
    <source>
        <dbReference type="Pfam" id="PF00884"/>
    </source>
</evidence>
<feature type="active site" evidence="6">
    <location>
        <position position="319"/>
    </location>
</feature>
<feature type="binding site" evidence="7">
    <location>
        <position position="435"/>
    </location>
    <ligand>
        <name>substrate</name>
    </ligand>
</feature>
<keyword evidence="11" id="KW-0808">Transferase</keyword>
<protein>
    <submittedName>
        <fullName evidence="11">Sulfatase-like hydrolase/transferase</fullName>
    </submittedName>
</protein>
<feature type="transmembrane region" description="Helical" evidence="9">
    <location>
        <begin position="56"/>
        <end position="74"/>
    </location>
</feature>
<dbReference type="InterPro" id="IPR012160">
    <property type="entry name" value="LtaS-like"/>
</dbReference>
<evidence type="ECO:0000256" key="4">
    <source>
        <dbReference type="ARBA" id="ARBA00022989"/>
    </source>
</evidence>
<reference evidence="11 12" key="1">
    <citation type="submission" date="2020-08" db="EMBL/GenBank/DDBJ databases">
        <title>Hymenobacter sp. S2-20-2 genome sequencing.</title>
        <authorList>
            <person name="Jin L."/>
        </authorList>
    </citation>
    <scope>NUCLEOTIDE SEQUENCE [LARGE SCALE GENOMIC DNA]</scope>
    <source>
        <strain evidence="11 12">S2-20-2</strain>
    </source>
</reference>
<dbReference type="GO" id="GO:0016740">
    <property type="term" value="F:transferase activity"/>
    <property type="evidence" value="ECO:0007669"/>
    <property type="project" value="UniProtKB-KW"/>
</dbReference>
<dbReference type="CDD" id="cd16015">
    <property type="entry name" value="LTA_synthase"/>
    <property type="match status" value="1"/>
</dbReference>
<feature type="binding site" evidence="8">
    <location>
        <position position="489"/>
    </location>
    <ligand>
        <name>Mn(2+)</name>
        <dbReference type="ChEBI" id="CHEBI:29035"/>
    </ligand>
</feature>
<gene>
    <name evidence="11" type="ORF">H4317_08855</name>
</gene>
<keyword evidence="11" id="KW-0378">Hydrolase</keyword>
<feature type="transmembrane region" description="Helical" evidence="9">
    <location>
        <begin position="86"/>
        <end position="107"/>
    </location>
</feature>
<feature type="binding site" evidence="8">
    <location>
        <position position="490"/>
    </location>
    <ligand>
        <name>Mn(2+)</name>
        <dbReference type="ChEBI" id="CHEBI:29035"/>
    </ligand>
</feature>
<evidence type="ECO:0000256" key="9">
    <source>
        <dbReference type="SAM" id="Phobius"/>
    </source>
</evidence>
<feature type="transmembrane region" description="Helical" evidence="9">
    <location>
        <begin position="127"/>
        <end position="153"/>
    </location>
</feature>
<dbReference type="InterPro" id="IPR017850">
    <property type="entry name" value="Alkaline_phosphatase_core_sf"/>
</dbReference>
<proteinExistence type="predicted"/>
<dbReference type="EMBL" id="CP060202">
    <property type="protein sequence ID" value="QNH63884.1"/>
    <property type="molecule type" value="Genomic_DNA"/>
</dbReference>
<dbReference type="Proteomes" id="UP000515489">
    <property type="component" value="Chromosome"/>
</dbReference>
<dbReference type="PANTHER" id="PTHR47371:SF3">
    <property type="entry name" value="PHOSPHOGLYCEROL TRANSFERASE I"/>
    <property type="match status" value="1"/>
</dbReference>
<dbReference type="Pfam" id="PF00884">
    <property type="entry name" value="Sulfatase"/>
    <property type="match status" value="1"/>
</dbReference>
<dbReference type="SUPFAM" id="SSF53649">
    <property type="entry name" value="Alkaline phosphatase-like"/>
    <property type="match status" value="1"/>
</dbReference>
<evidence type="ECO:0000256" key="6">
    <source>
        <dbReference type="PIRSR" id="PIRSR005091-1"/>
    </source>
</evidence>
<evidence type="ECO:0000313" key="11">
    <source>
        <dbReference type="EMBL" id="QNH63884.1"/>
    </source>
</evidence>
<keyword evidence="12" id="KW-1185">Reference proteome</keyword>
<accession>A0A7G7WBZ1</accession>
<keyword evidence="3 9" id="KW-0812">Transmembrane</keyword>
<dbReference type="Gene3D" id="3.30.1120.80">
    <property type="match status" value="1"/>
</dbReference>
<evidence type="ECO:0000313" key="12">
    <source>
        <dbReference type="Proteomes" id="UP000515489"/>
    </source>
</evidence>
<keyword evidence="7" id="KW-0479">Metal-binding</keyword>
<dbReference type="RefSeq" id="WP_185889759.1">
    <property type="nucleotide sequence ID" value="NZ_CP060202.1"/>
</dbReference>
<dbReference type="GO" id="GO:0046872">
    <property type="term" value="F:metal ion binding"/>
    <property type="evidence" value="ECO:0007669"/>
    <property type="project" value="UniProtKB-KW"/>
</dbReference>
<feature type="transmembrane region" description="Helical" evidence="9">
    <location>
        <begin position="173"/>
        <end position="192"/>
    </location>
</feature>
<dbReference type="PIRSF" id="PIRSF005091">
    <property type="entry name" value="Mmb_sulf_HI1246"/>
    <property type="match status" value="1"/>
</dbReference>
<feature type="domain" description="Sulfatase N-terminal" evidence="10">
    <location>
        <begin position="271"/>
        <end position="542"/>
    </location>
</feature>
<keyword evidence="2" id="KW-1003">Cell membrane</keyword>
<comment type="subcellular location">
    <subcellularLocation>
        <location evidence="1">Cell membrane</location>
        <topology evidence="1">Multi-pass membrane protein</topology>
    </subcellularLocation>
</comment>
<evidence type="ECO:0000256" key="1">
    <source>
        <dbReference type="ARBA" id="ARBA00004651"/>
    </source>
</evidence>
<dbReference type="GO" id="GO:0005886">
    <property type="term" value="C:plasma membrane"/>
    <property type="evidence" value="ECO:0007669"/>
    <property type="project" value="UniProtKB-SubCell"/>
</dbReference>
<sequence>MRNRFAFQPRYYLFWLLFFLASKGLFLLYHFSKTALLSVGTVAGIAGYGLRLDASAAAYISLVPFVLVLGGSLLGSRFGLDRLVRFYTAVVGVVVAFLTTIDLELYRTWGFRLDTTPLQYLNSPAEMAASAGSAPLLLLLGAFIGLLALGYLLYTKVVGTLPLLPAGFSRGRAALVSLLYAALLIVPLRGGVQQIPVNQSDVYFSNQPFANHAAVNLPWNVVNALTLSGTDASRYHFLTDSVSRNLVRPLYTYTDTLAPTAFTSLLRTPRPNVVFIILESFTSKFVGCTGGEAGVTPNLDSLARTGVLFSNLYAAGDRSQKGLVALLSGYPSQPTPSSIIKFPRKTERLPHLCQSLKQAGYSSHYYYGGELAFANMKSYLMTAGYEQLTERSDFPKSQQNSKWGAHDHILFDRVLADLRTQRQPFFTTAFTLSSHEPFEIPIPRKFRGSDETALFRNSVYYTDWALGRFLQEARRQPWYDNTLLVLVADHGHTLPGFNEAEEPAKFQIPLVLAGGALRPEVRGRVLSTLGSQTDIAATLLAQLRLPTTAYRWSRDLLRPVQEPSAFYCYTDGFGFVTPAGTLTFDNISRRETSRTPGVPDKQLRQGQAYEQLSMEDYLAK</sequence>
<dbReference type="InterPro" id="IPR000917">
    <property type="entry name" value="Sulfatase_N"/>
</dbReference>
<organism evidence="11 12">
    <name type="scientific">Hymenobacter sediminicola</name>
    <dbReference type="NCBI Taxonomy" id="2761579"/>
    <lineage>
        <taxon>Bacteria</taxon>
        <taxon>Pseudomonadati</taxon>
        <taxon>Bacteroidota</taxon>
        <taxon>Cytophagia</taxon>
        <taxon>Cytophagales</taxon>
        <taxon>Hymenobacteraceae</taxon>
        <taxon>Hymenobacter</taxon>
    </lineage>
</organism>
<feature type="binding site" evidence="8">
    <location>
        <position position="279"/>
    </location>
    <ligand>
        <name>Mn(2+)</name>
        <dbReference type="ChEBI" id="CHEBI:29035"/>
    </ligand>
</feature>
<keyword evidence="7" id="KW-0464">Manganese</keyword>
<evidence type="ECO:0000256" key="5">
    <source>
        <dbReference type="ARBA" id="ARBA00023136"/>
    </source>
</evidence>
<dbReference type="AlphaFoldDB" id="A0A7G7WBZ1"/>
<name>A0A7G7WBZ1_9BACT</name>
<evidence type="ECO:0000256" key="8">
    <source>
        <dbReference type="PIRSR" id="PIRSR005091-3"/>
    </source>
</evidence>
<keyword evidence="5 9" id="KW-0472">Membrane</keyword>
<dbReference type="PANTHER" id="PTHR47371">
    <property type="entry name" value="LIPOTEICHOIC ACID SYNTHASE"/>
    <property type="match status" value="1"/>
</dbReference>
<feature type="transmembrane region" description="Helical" evidence="9">
    <location>
        <begin position="12"/>
        <end position="31"/>
    </location>
</feature>
<dbReference type="GO" id="GO:0016787">
    <property type="term" value="F:hydrolase activity"/>
    <property type="evidence" value="ECO:0007669"/>
    <property type="project" value="UniProtKB-KW"/>
</dbReference>